<organism evidence="1 2">
    <name type="scientific">Kickxella alabastrina</name>
    <dbReference type="NCBI Taxonomy" id="61397"/>
    <lineage>
        <taxon>Eukaryota</taxon>
        <taxon>Fungi</taxon>
        <taxon>Fungi incertae sedis</taxon>
        <taxon>Zoopagomycota</taxon>
        <taxon>Kickxellomycotina</taxon>
        <taxon>Kickxellomycetes</taxon>
        <taxon>Kickxellales</taxon>
        <taxon>Kickxellaceae</taxon>
        <taxon>Kickxella</taxon>
    </lineage>
</organism>
<accession>A0ACC1IU29</accession>
<protein>
    <submittedName>
        <fullName evidence="1">Palmitoyltransferase akr1</fullName>
        <ecNumber evidence="1">2.3.1.225</ecNumber>
    </submittedName>
</protein>
<dbReference type="EC" id="2.3.1.225" evidence="1"/>
<name>A0ACC1IU29_9FUNG</name>
<evidence type="ECO:0000313" key="2">
    <source>
        <dbReference type="Proteomes" id="UP001150581"/>
    </source>
</evidence>
<dbReference type="EMBL" id="JANBPG010000054">
    <property type="protein sequence ID" value="KAJ1900906.1"/>
    <property type="molecule type" value="Genomic_DNA"/>
</dbReference>
<evidence type="ECO:0000313" key="1">
    <source>
        <dbReference type="EMBL" id="KAJ1900906.1"/>
    </source>
</evidence>
<gene>
    <name evidence="1" type="primary">AKR1_1</name>
    <name evidence="1" type="ORF">LPJ66_001154</name>
</gene>
<keyword evidence="2" id="KW-1185">Reference proteome</keyword>
<proteinExistence type="predicted"/>
<comment type="caution">
    <text evidence="1">The sequence shown here is derived from an EMBL/GenBank/DDBJ whole genome shotgun (WGS) entry which is preliminary data.</text>
</comment>
<reference evidence="1" key="1">
    <citation type="submission" date="2022-07" db="EMBL/GenBank/DDBJ databases">
        <title>Phylogenomic reconstructions and comparative analyses of Kickxellomycotina fungi.</title>
        <authorList>
            <person name="Reynolds N.K."/>
            <person name="Stajich J.E."/>
            <person name="Barry K."/>
            <person name="Grigoriev I.V."/>
            <person name="Crous P."/>
            <person name="Smith M.E."/>
        </authorList>
    </citation>
    <scope>NUCLEOTIDE SEQUENCE</scope>
    <source>
        <strain evidence="1">Benny 63K</strain>
    </source>
</reference>
<keyword evidence="1" id="KW-0808">Transferase</keyword>
<dbReference type="Proteomes" id="UP001150581">
    <property type="component" value="Unassembled WGS sequence"/>
</dbReference>
<sequence>MSASSEGGGRDRSKERIKPKTAAMAAAQTAVTASDAAGVIEGTSKHTAAAEQPIDSGFWEAVQTDDIDRVQHLIASGAASGSQLDAQGNTALHWAAQAAAMRVLRHLAEDVGADIDARCQRFLAPVIFWAVAQRHLCAVEYLVGRGANLLLTDSGGNTVLHAAVHSGSIPVLVFVACMQAEARAGSLDAGDAMGTTPLMWAAYQRRQEMVEFLLRAGANIDARNNTGMTVLHFGMMSTAADIVDTLLARGANPASDAGGQTPRDYAVQNNFAAVFDEQVALARKMRAVDDAGRRVMGRSLRKELAAAALPLVMVGTALAAVATYPWFVGVPLALGVLAAMHALVLRYVVRSREPLHLQSVPYFSAVFQASALYTLVTWATRILPVTVAGTIDGRTIPTHWLLNTVFAGMLFLCLLHFYRAVFGDPGYVARNETLLGAAPAVRRLAAAATLDFDHFCRTCLNIRPLRSKHCRVCNRCVARFDHHCPWTYNCVGLLNHRSFMLFLGFLVLGVFVFVVLVSMYLSYVFVVYDPIPGQPCYLGESVCGLFQADAWAVVLTGWLGINCSWAGFLLVSQLYQVAVGCTTNEMTTGYLRVAPRGKDGHQCKHGHSHAHAHAHGHGHGHGHGSKKDAKKGPVSGAASWLKSAIIGLGGTVESGDRTMSTSATARPAGAEAAGSENMPPPISNASSMTSTGVLSQNEESFPLTGMGYAALSSSSGTGGKKDPYDFGLVDNCLGFWTHDREGRLANTDWFNVMELSELAPYHPPPQQFLTEATYVSVNVDV</sequence>
<keyword evidence="1" id="KW-0012">Acyltransferase</keyword>